<keyword evidence="3" id="KW-1185">Reference proteome</keyword>
<feature type="domain" description="Phage tail assembly chaperone-like" evidence="1">
    <location>
        <begin position="68"/>
        <end position="123"/>
    </location>
</feature>
<evidence type="ECO:0000313" key="2">
    <source>
        <dbReference type="EMBL" id="ATZ96296.1"/>
    </source>
</evidence>
<accession>A0A2K8QS96</accession>
<name>A0A2K8QS96_9GAMM</name>
<dbReference type="KEGG" id="dfn:CVE23_21385"/>
<dbReference type="Proteomes" id="UP000231901">
    <property type="component" value="Chromosome"/>
</dbReference>
<reference evidence="3" key="1">
    <citation type="journal article" date="2018" name="Genome Announc.">
        <title>Complete genome sequence of a Dickeya fangzhongdai type strain causing bleeding canker of pear tree trunks.</title>
        <authorList>
            <person name="Zhao Y."/>
            <person name="Tian Y."/>
            <person name="Li X."/>
            <person name="Hu B."/>
        </authorList>
    </citation>
    <scope>NUCLEOTIDE SEQUENCE [LARGE SCALE GENOMIC DNA]</scope>
    <source>
        <strain evidence="3">DSM 101947</strain>
    </source>
</reference>
<protein>
    <submittedName>
        <fullName evidence="2">Phage tail protein</fullName>
    </submittedName>
</protein>
<dbReference type="Pfam" id="PF16778">
    <property type="entry name" value="Phage_tail_APC"/>
    <property type="match status" value="1"/>
</dbReference>
<organism evidence="2 3">
    <name type="scientific">Dickeya fangzhongdai</name>
    <dbReference type="NCBI Taxonomy" id="1778540"/>
    <lineage>
        <taxon>Bacteria</taxon>
        <taxon>Pseudomonadati</taxon>
        <taxon>Pseudomonadota</taxon>
        <taxon>Gammaproteobacteria</taxon>
        <taxon>Enterobacterales</taxon>
        <taxon>Pectobacteriaceae</taxon>
        <taxon>Dickeya</taxon>
    </lineage>
</organism>
<dbReference type="RefSeq" id="WP_100850294.1">
    <property type="nucleotide sequence ID" value="NZ_BMJF01000007.1"/>
</dbReference>
<dbReference type="EMBL" id="CP025003">
    <property type="protein sequence ID" value="ATZ96296.1"/>
    <property type="molecule type" value="Genomic_DNA"/>
</dbReference>
<evidence type="ECO:0000313" key="3">
    <source>
        <dbReference type="Proteomes" id="UP000231901"/>
    </source>
</evidence>
<gene>
    <name evidence="2" type="ORF">CVE23_21385</name>
</gene>
<proteinExistence type="predicted"/>
<dbReference type="InterPro" id="IPR031893">
    <property type="entry name" value="Phage_tail_APC"/>
</dbReference>
<dbReference type="GeneID" id="66566875"/>
<sequence length="125" mass="14064">MFYSKSSNGFYSKEVNGDNIPDDAVEIGDDYYQRLLSEQAIGNTIIFDELTKKPIAVTPAPVSETQLAEAVRRQRDNLLLASDWTQVPDAPVDQQAWRSYRKVLRQVPEQGGFPHNIAWPVSPGK</sequence>
<dbReference type="AlphaFoldDB" id="A0A2K8QS96"/>
<dbReference type="Gene3D" id="6.10.140.1310">
    <property type="match status" value="1"/>
</dbReference>
<evidence type="ECO:0000259" key="1">
    <source>
        <dbReference type="Pfam" id="PF16778"/>
    </source>
</evidence>